<comment type="caution">
    <text evidence="2">The sequence shown here is derived from an EMBL/GenBank/DDBJ whole genome shotgun (WGS) entry which is preliminary data.</text>
</comment>
<evidence type="ECO:0000256" key="1">
    <source>
        <dbReference type="SAM" id="MobiDB-lite"/>
    </source>
</evidence>
<organism evidence="2 3">
    <name type="scientific">Hyalangium minutum</name>
    <dbReference type="NCBI Taxonomy" id="394096"/>
    <lineage>
        <taxon>Bacteria</taxon>
        <taxon>Pseudomonadati</taxon>
        <taxon>Myxococcota</taxon>
        <taxon>Myxococcia</taxon>
        <taxon>Myxococcales</taxon>
        <taxon>Cystobacterineae</taxon>
        <taxon>Archangiaceae</taxon>
        <taxon>Hyalangium</taxon>
    </lineage>
</organism>
<evidence type="ECO:0000313" key="2">
    <source>
        <dbReference type="EMBL" id="KFE68854.1"/>
    </source>
</evidence>
<dbReference type="Proteomes" id="UP000028725">
    <property type="component" value="Unassembled WGS sequence"/>
</dbReference>
<sequence>MHEAPAEDCPIAEERAGSDPRPQARVLSMTPGRLSAMDFPEPDTSGRCG</sequence>
<dbReference type="AlphaFoldDB" id="A0A085WME1"/>
<gene>
    <name evidence="2" type="ORF">DB31_6756</name>
</gene>
<keyword evidence="3" id="KW-1185">Reference proteome</keyword>
<accession>A0A085WME1</accession>
<feature type="region of interest" description="Disordered" evidence="1">
    <location>
        <begin position="1"/>
        <end position="49"/>
    </location>
</feature>
<reference evidence="2 3" key="1">
    <citation type="submission" date="2014-04" db="EMBL/GenBank/DDBJ databases">
        <title>Genome assembly of Hyalangium minutum DSM 14724.</title>
        <authorList>
            <person name="Sharma G."/>
            <person name="Subramanian S."/>
        </authorList>
    </citation>
    <scope>NUCLEOTIDE SEQUENCE [LARGE SCALE GENOMIC DNA]</scope>
    <source>
        <strain evidence="2 3">DSM 14724</strain>
    </source>
</reference>
<protein>
    <submittedName>
        <fullName evidence="2">Uncharacterized protein</fullName>
    </submittedName>
</protein>
<name>A0A085WME1_9BACT</name>
<dbReference type="EMBL" id="JMCB01000005">
    <property type="protein sequence ID" value="KFE68854.1"/>
    <property type="molecule type" value="Genomic_DNA"/>
</dbReference>
<proteinExistence type="predicted"/>
<dbReference type="STRING" id="394096.DB31_6756"/>
<evidence type="ECO:0000313" key="3">
    <source>
        <dbReference type="Proteomes" id="UP000028725"/>
    </source>
</evidence>